<accession>R9PGV6</accession>
<dbReference type="EMBL" id="BARX01000003">
    <property type="protein sequence ID" value="GAD00577.1"/>
    <property type="molecule type" value="Genomic_DNA"/>
</dbReference>
<dbReference type="AlphaFoldDB" id="R9PGV6"/>
<dbReference type="Proteomes" id="UP000014461">
    <property type="component" value="Unassembled WGS sequence"/>
</dbReference>
<gene>
    <name evidence="1" type="ORF">AALB_0657</name>
</gene>
<keyword evidence="2" id="KW-1185">Reference proteome</keyword>
<comment type="caution">
    <text evidence="1">The sequence shown here is derived from an EMBL/GenBank/DDBJ whole genome shotgun (WGS) entry which is preliminary data.</text>
</comment>
<organism evidence="1 2">
    <name type="scientific">Agarivorans albus MKT 106</name>
    <dbReference type="NCBI Taxonomy" id="1331007"/>
    <lineage>
        <taxon>Bacteria</taxon>
        <taxon>Pseudomonadati</taxon>
        <taxon>Pseudomonadota</taxon>
        <taxon>Gammaproteobacteria</taxon>
        <taxon>Alteromonadales</taxon>
        <taxon>Alteromonadaceae</taxon>
        <taxon>Agarivorans</taxon>
    </lineage>
</organism>
<evidence type="ECO:0000313" key="1">
    <source>
        <dbReference type="EMBL" id="GAD00577.1"/>
    </source>
</evidence>
<name>R9PGV6_AGAAL</name>
<evidence type="ECO:0000313" key="2">
    <source>
        <dbReference type="Proteomes" id="UP000014461"/>
    </source>
</evidence>
<sequence length="50" mass="5439">MAKGYLAFTVDSSILAYCLQQLIGLTKIAGKALNKLVTLDRLQMVQALVL</sequence>
<proteinExistence type="predicted"/>
<dbReference type="STRING" id="1331007.AALB_0657"/>
<protein>
    <submittedName>
        <fullName evidence="1">Uncharacterized protein</fullName>
    </submittedName>
</protein>
<reference evidence="1" key="1">
    <citation type="journal article" date="2013" name="Genome Announc.">
        <title>Draft Genome Sequence of Agarivorans albus Strain MKT 106T, an Agarolytic Marine Bacterium.</title>
        <authorList>
            <person name="Yasuike M."/>
            <person name="Nakamura Y."/>
            <person name="Kai W."/>
            <person name="Fujiwara A."/>
            <person name="Fukui Y."/>
            <person name="Satomi M."/>
            <person name="Sano M."/>
        </authorList>
    </citation>
    <scope>NUCLEOTIDE SEQUENCE [LARGE SCALE GENOMIC DNA]</scope>
</reference>